<evidence type="ECO:0000256" key="2">
    <source>
        <dbReference type="ARBA" id="ARBA00022679"/>
    </source>
</evidence>
<dbReference type="EC" id="2.1.-.-" evidence="5"/>
<dbReference type="GO" id="GO:0008168">
    <property type="term" value="F:methyltransferase activity"/>
    <property type="evidence" value="ECO:0007669"/>
    <property type="project" value="UniProtKB-KW"/>
</dbReference>
<proteinExistence type="predicted"/>
<dbReference type="AlphaFoldDB" id="A0AAU7DEK6"/>
<dbReference type="CDD" id="cd02440">
    <property type="entry name" value="AdoMet_MTases"/>
    <property type="match status" value="1"/>
</dbReference>
<dbReference type="Pfam" id="PF13649">
    <property type="entry name" value="Methyltransf_25"/>
    <property type="match status" value="1"/>
</dbReference>
<reference evidence="5" key="1">
    <citation type="submission" date="2023-03" db="EMBL/GenBank/DDBJ databases">
        <title>Edaphobacter sp.</title>
        <authorList>
            <person name="Huber K.J."/>
            <person name="Papendorf J."/>
            <person name="Pilke C."/>
            <person name="Bunk B."/>
            <person name="Sproeer C."/>
            <person name="Pester M."/>
        </authorList>
    </citation>
    <scope>NUCLEOTIDE SEQUENCE</scope>
    <source>
        <strain evidence="5">DSM 110680</strain>
    </source>
</reference>
<dbReference type="PANTHER" id="PTHR43464">
    <property type="entry name" value="METHYLTRANSFERASE"/>
    <property type="match status" value="1"/>
</dbReference>
<name>A0AAU7DEK6_9BACT</name>
<evidence type="ECO:0000256" key="1">
    <source>
        <dbReference type="ARBA" id="ARBA00022603"/>
    </source>
</evidence>
<keyword evidence="3" id="KW-0949">S-adenosyl-L-methionine</keyword>
<evidence type="ECO:0000259" key="4">
    <source>
        <dbReference type="Pfam" id="PF13649"/>
    </source>
</evidence>
<sequence length="301" mass="34158">MSEKLAVIFSDRRALKLFLKTIGKAILDQYQAVKVAFLRSIGVIDFPVPPNSRMRGTSSNTIRHYYESGLTTTLPIITAAYIEGLDLRATAEVLDFGCGVGRQLLHLERNFPGLTIHACDVNDRSIEFVRNAYPRVESYTSAFSPPLKYPDRKFDLIYSVSIFSHLNIRDHALWLHELGRVTRPGGLCCLTILGTHARTLRSKPSPGNAPGYVPPEVKALQEQGYLYESNFGGKPKPEYMKAVERIWSVGSNLIGIDEDYGRTYYSEKYVRDNWNNESFEFRQYIPGIIDTLQDLVVLKKR</sequence>
<dbReference type="GO" id="GO:0032259">
    <property type="term" value="P:methylation"/>
    <property type="evidence" value="ECO:0007669"/>
    <property type="project" value="UniProtKB-KW"/>
</dbReference>
<dbReference type="Gene3D" id="3.40.50.150">
    <property type="entry name" value="Vaccinia Virus protein VP39"/>
    <property type="match status" value="1"/>
</dbReference>
<accession>A0AAU7DEK6</accession>
<gene>
    <name evidence="5" type="ORF">P8935_14420</name>
</gene>
<organism evidence="5">
    <name type="scientific">Telmatobacter sp. DSM 110680</name>
    <dbReference type="NCBI Taxonomy" id="3036704"/>
    <lineage>
        <taxon>Bacteria</taxon>
        <taxon>Pseudomonadati</taxon>
        <taxon>Acidobacteriota</taxon>
        <taxon>Terriglobia</taxon>
        <taxon>Terriglobales</taxon>
        <taxon>Acidobacteriaceae</taxon>
        <taxon>Telmatobacter</taxon>
    </lineage>
</organism>
<protein>
    <submittedName>
        <fullName evidence="5">Class I SAM-dependent methyltransferase</fullName>
        <ecNumber evidence="5">2.1.-.-</ecNumber>
    </submittedName>
</protein>
<dbReference type="InterPro" id="IPR041698">
    <property type="entry name" value="Methyltransf_25"/>
</dbReference>
<keyword evidence="1 5" id="KW-0489">Methyltransferase</keyword>
<evidence type="ECO:0000256" key="3">
    <source>
        <dbReference type="ARBA" id="ARBA00022691"/>
    </source>
</evidence>
<dbReference type="RefSeq" id="WP_348260996.1">
    <property type="nucleotide sequence ID" value="NZ_CP121196.1"/>
</dbReference>
<dbReference type="SUPFAM" id="SSF53335">
    <property type="entry name" value="S-adenosyl-L-methionine-dependent methyltransferases"/>
    <property type="match status" value="1"/>
</dbReference>
<dbReference type="InterPro" id="IPR029063">
    <property type="entry name" value="SAM-dependent_MTases_sf"/>
</dbReference>
<feature type="domain" description="Methyltransferase" evidence="4">
    <location>
        <begin position="93"/>
        <end position="186"/>
    </location>
</feature>
<dbReference type="EMBL" id="CP121196">
    <property type="protein sequence ID" value="XBH15765.1"/>
    <property type="molecule type" value="Genomic_DNA"/>
</dbReference>
<keyword evidence="2 5" id="KW-0808">Transferase</keyword>
<evidence type="ECO:0000313" key="5">
    <source>
        <dbReference type="EMBL" id="XBH15765.1"/>
    </source>
</evidence>
<dbReference type="PANTHER" id="PTHR43464:SF19">
    <property type="entry name" value="UBIQUINONE BIOSYNTHESIS O-METHYLTRANSFERASE, MITOCHONDRIAL"/>
    <property type="match status" value="1"/>
</dbReference>